<dbReference type="InterPro" id="IPR004682">
    <property type="entry name" value="TRAP_DctP"/>
</dbReference>
<dbReference type="GO" id="GO:0030288">
    <property type="term" value="C:outer membrane-bounded periplasmic space"/>
    <property type="evidence" value="ECO:0007669"/>
    <property type="project" value="InterPro"/>
</dbReference>
<keyword evidence="6" id="KW-1185">Reference proteome</keyword>
<dbReference type="CDD" id="cd13603">
    <property type="entry name" value="PBP2_TRAP_Siap_TeaA_like"/>
    <property type="match status" value="1"/>
</dbReference>
<evidence type="ECO:0000256" key="3">
    <source>
        <dbReference type="ARBA" id="ARBA00022729"/>
    </source>
</evidence>
<evidence type="ECO:0000313" key="6">
    <source>
        <dbReference type="Proteomes" id="UP000626844"/>
    </source>
</evidence>
<name>A0A926NH34_9BACI</name>
<comment type="similarity">
    <text evidence="1">Belongs to the bacterial solute-binding protein 7 family.</text>
</comment>
<organism evidence="5 6">
    <name type="scientific">Metabacillus arenae</name>
    <dbReference type="NCBI Taxonomy" id="2771434"/>
    <lineage>
        <taxon>Bacteria</taxon>
        <taxon>Bacillati</taxon>
        <taxon>Bacillota</taxon>
        <taxon>Bacilli</taxon>
        <taxon>Bacillales</taxon>
        <taxon>Bacillaceae</taxon>
        <taxon>Metabacillus</taxon>
    </lineage>
</organism>
<dbReference type="Pfam" id="PF03480">
    <property type="entry name" value="DctP"/>
    <property type="match status" value="1"/>
</dbReference>
<evidence type="ECO:0000313" key="5">
    <source>
        <dbReference type="EMBL" id="MBD1383339.1"/>
    </source>
</evidence>
<protein>
    <submittedName>
        <fullName evidence="5">TRAP transporter substrate-binding protein</fullName>
    </submittedName>
</protein>
<dbReference type="Proteomes" id="UP000626844">
    <property type="component" value="Unassembled WGS sequence"/>
</dbReference>
<dbReference type="PROSITE" id="PS51257">
    <property type="entry name" value="PROKAR_LIPOPROTEIN"/>
    <property type="match status" value="1"/>
</dbReference>
<comment type="caution">
    <text evidence="5">The sequence shown here is derived from an EMBL/GenBank/DDBJ whole genome shotgun (WGS) entry which is preliminary data.</text>
</comment>
<keyword evidence="2" id="KW-0813">Transport</keyword>
<dbReference type="Gene3D" id="3.40.190.170">
    <property type="entry name" value="Bacterial extracellular solute-binding protein, family 7"/>
    <property type="match status" value="1"/>
</dbReference>
<accession>A0A926NH34</accession>
<dbReference type="GO" id="GO:0055085">
    <property type="term" value="P:transmembrane transport"/>
    <property type="evidence" value="ECO:0007669"/>
    <property type="project" value="InterPro"/>
</dbReference>
<sequence length="344" mass="38176">MKLVHYFALLCAVVLVLSACGNDSAKTNANAAGENRTLSIKLAHVTNDQSAIHKGSIKFKELVEKESNGKMKVEVIPGGQLGSEKDLVESTKLGTVDITIPSAAVLSNFVPKVAVLTLPYVIKGSNEAEKYESLKKLSGSEVFKEIEKDTDAVGLKLFPEAVWWVGDRHVTTKDKPIKTLADLKGVKIRTPDAAAHTEPFKVLGANVTAMNITEVYYSLKTGALEAQENSINQIYTNKFHEVQKYVNLTGHMTQNELPVLNKQWWDGLSKDQQSIIEKAMFDAGVYMSDLQLKQNEEELKILQDNGMEVVETNLEEFKEVTKDLYKSFGNAIDEDFYNKIAESQ</sequence>
<dbReference type="EMBL" id="JACXAI010000051">
    <property type="protein sequence ID" value="MBD1383339.1"/>
    <property type="molecule type" value="Genomic_DNA"/>
</dbReference>
<dbReference type="PIRSF" id="PIRSF006470">
    <property type="entry name" value="DctB"/>
    <property type="match status" value="1"/>
</dbReference>
<evidence type="ECO:0000256" key="2">
    <source>
        <dbReference type="ARBA" id="ARBA00022448"/>
    </source>
</evidence>
<feature type="signal peptide" evidence="4">
    <location>
        <begin position="1"/>
        <end position="25"/>
    </location>
</feature>
<feature type="chain" id="PRO_5039522815" evidence="4">
    <location>
        <begin position="26"/>
        <end position="344"/>
    </location>
</feature>
<gene>
    <name evidence="5" type="ORF">IC621_24440</name>
</gene>
<reference evidence="5" key="1">
    <citation type="submission" date="2020-09" db="EMBL/GenBank/DDBJ databases">
        <title>A novel bacterium of genus Bacillus, isolated from South China Sea.</title>
        <authorList>
            <person name="Huang H."/>
            <person name="Mo K."/>
            <person name="Hu Y."/>
        </authorList>
    </citation>
    <scope>NUCLEOTIDE SEQUENCE</scope>
    <source>
        <strain evidence="5">IB182487</strain>
    </source>
</reference>
<keyword evidence="3 4" id="KW-0732">Signal</keyword>
<dbReference type="InterPro" id="IPR018389">
    <property type="entry name" value="DctP_fam"/>
</dbReference>
<dbReference type="PANTHER" id="PTHR33376">
    <property type="match status" value="1"/>
</dbReference>
<proteinExistence type="inferred from homology"/>
<evidence type="ECO:0000256" key="4">
    <source>
        <dbReference type="SAM" id="SignalP"/>
    </source>
</evidence>
<dbReference type="NCBIfam" id="NF037995">
    <property type="entry name" value="TRAP_S1"/>
    <property type="match status" value="1"/>
</dbReference>
<dbReference type="RefSeq" id="WP_191162412.1">
    <property type="nucleotide sequence ID" value="NZ_JACXAI010000051.1"/>
</dbReference>
<evidence type="ECO:0000256" key="1">
    <source>
        <dbReference type="ARBA" id="ARBA00009023"/>
    </source>
</evidence>
<dbReference type="AlphaFoldDB" id="A0A926NH34"/>
<dbReference type="InterPro" id="IPR038404">
    <property type="entry name" value="TRAP_DctP_sf"/>
</dbReference>
<dbReference type="PANTHER" id="PTHR33376:SF7">
    <property type="entry name" value="C4-DICARBOXYLATE-BINDING PROTEIN DCTB"/>
    <property type="match status" value="1"/>
</dbReference>
<dbReference type="NCBIfam" id="TIGR00787">
    <property type="entry name" value="dctP"/>
    <property type="match status" value="1"/>
</dbReference>